<proteinExistence type="predicted"/>
<dbReference type="RefSeq" id="WP_076147377.1">
    <property type="nucleotide sequence ID" value="NZ_LWLN01000001.1"/>
</dbReference>
<dbReference type="SUPFAM" id="SSF50118">
    <property type="entry name" value="Cell growth inhibitor/plasmid maintenance toxic component"/>
    <property type="match status" value="1"/>
</dbReference>
<dbReference type="OrthoDB" id="315488at2157"/>
<organism evidence="1 2">
    <name type="scientific">Natrinema saccharevitans</name>
    <dbReference type="NCBI Taxonomy" id="301967"/>
    <lineage>
        <taxon>Archaea</taxon>
        <taxon>Methanobacteriati</taxon>
        <taxon>Methanobacteriota</taxon>
        <taxon>Stenosarchaea group</taxon>
        <taxon>Halobacteria</taxon>
        <taxon>Halobacteriales</taxon>
        <taxon>Natrialbaceae</taxon>
        <taxon>Natrinema</taxon>
    </lineage>
</organism>
<dbReference type="AlphaFoldDB" id="A0A1S8AZS0"/>
<accession>A0A1S8AZS0</accession>
<dbReference type="STRING" id="301967.A6E15_14755"/>
<sequence length="111" mass="12193">MGYERGDVAIAIDPFKDGSSGRPSLVVGRETTPFHGEQYISLSLTTRTWYEERIPLAADDWVEGGAPRSSSIMPWSVTSIDADLIERYQGRLEGGVVDEAAATLSEYVRPD</sequence>
<reference evidence="2" key="1">
    <citation type="submission" date="2016-04" db="EMBL/GenBank/DDBJ databases">
        <authorList>
            <person name="Chen S.-C."/>
            <person name="Lai M.-C."/>
        </authorList>
    </citation>
    <scope>NUCLEOTIDE SEQUENCE [LARGE SCALE GENOMIC DNA]</scope>
    <source>
        <strain evidence="2">AB14</strain>
    </source>
</reference>
<keyword evidence="2" id="KW-1185">Reference proteome</keyword>
<gene>
    <name evidence="1" type="ORF">A6E15_14755</name>
</gene>
<evidence type="ECO:0000313" key="1">
    <source>
        <dbReference type="EMBL" id="OLZ42152.1"/>
    </source>
</evidence>
<comment type="caution">
    <text evidence="1">The sequence shown here is derived from an EMBL/GenBank/DDBJ whole genome shotgun (WGS) entry which is preliminary data.</text>
</comment>
<evidence type="ECO:0000313" key="2">
    <source>
        <dbReference type="Proteomes" id="UP000189370"/>
    </source>
</evidence>
<dbReference type="Proteomes" id="UP000189370">
    <property type="component" value="Unassembled WGS sequence"/>
</dbReference>
<dbReference type="EMBL" id="LWLN01000001">
    <property type="protein sequence ID" value="OLZ42152.1"/>
    <property type="molecule type" value="Genomic_DNA"/>
</dbReference>
<name>A0A1S8AZS0_9EURY</name>
<protein>
    <submittedName>
        <fullName evidence="1">Growth inhibitor</fullName>
    </submittedName>
</protein>